<dbReference type="Proteomes" id="UP001318860">
    <property type="component" value="Unassembled WGS sequence"/>
</dbReference>
<proteinExistence type="predicted"/>
<dbReference type="EMBL" id="JABTTQ020000415">
    <property type="protein sequence ID" value="KAK6139470.1"/>
    <property type="molecule type" value="Genomic_DNA"/>
</dbReference>
<feature type="compositionally biased region" description="Polar residues" evidence="2">
    <location>
        <begin position="57"/>
        <end position="67"/>
    </location>
</feature>
<evidence type="ECO:0000259" key="4">
    <source>
        <dbReference type="Pfam" id="PF00266"/>
    </source>
</evidence>
<dbReference type="InterPro" id="IPR000192">
    <property type="entry name" value="Aminotrans_V_dom"/>
</dbReference>
<sequence length="356" mass="39279">MSTPSGEVKVPFLLFCFIQLLPTPLSVSSTTIALFVCTQSRTLNPPPLMASLHPLNGATTTAENPKSNPKPITPSELRSEFSHHDPTIARINNGSFGCCPATIIAAQQRHQLLFLRQPDHFYFNTLKPSIFQTRRIIQTLINADHVDEVSIVDNATTAAAVVLQHTTWSFFSSVFQAGDAVLILHYAYGAVKKSVQAYISRAGGHVIEVHLPFPVKSSSEIVSEFQKALQIGKSNGRKIRLAVIDHITSMPCVIIPVKELVKMCRDEGVDRIFIDGAHAIGNVEIDVKDIGADFYTSNLHKWLFCPPSAAFLYCKVSDEMSDLHHPVVSHEYGNGLAMESAWTGTRDYSAQLVLRR</sequence>
<dbReference type="Gene3D" id="3.40.640.10">
    <property type="entry name" value="Type I PLP-dependent aspartate aminotransferase-like (Major domain)"/>
    <property type="match status" value="1"/>
</dbReference>
<feature type="signal peptide" evidence="3">
    <location>
        <begin position="1"/>
        <end position="28"/>
    </location>
</feature>
<gene>
    <name evidence="5" type="ORF">DH2020_026784</name>
</gene>
<dbReference type="Pfam" id="PF00266">
    <property type="entry name" value="Aminotran_5"/>
    <property type="match status" value="1"/>
</dbReference>
<evidence type="ECO:0000256" key="1">
    <source>
        <dbReference type="ARBA" id="ARBA00022898"/>
    </source>
</evidence>
<dbReference type="SUPFAM" id="SSF53383">
    <property type="entry name" value="PLP-dependent transferases"/>
    <property type="match status" value="1"/>
</dbReference>
<dbReference type="PANTHER" id="PTHR43092:SF2">
    <property type="entry name" value="HERCYNYLCYSTEINE SULFOXIDE LYASE"/>
    <property type="match status" value="1"/>
</dbReference>
<evidence type="ECO:0000256" key="3">
    <source>
        <dbReference type="SAM" id="SignalP"/>
    </source>
</evidence>
<evidence type="ECO:0000313" key="6">
    <source>
        <dbReference type="Proteomes" id="UP001318860"/>
    </source>
</evidence>
<accession>A0ABR0VYX0</accession>
<keyword evidence="6" id="KW-1185">Reference proteome</keyword>
<comment type="caution">
    <text evidence="5">The sequence shown here is derived from an EMBL/GenBank/DDBJ whole genome shotgun (WGS) entry which is preliminary data.</text>
</comment>
<protein>
    <recommendedName>
        <fullName evidence="4">Aminotransferase class V domain-containing protein</fullName>
    </recommendedName>
</protein>
<dbReference type="InterPro" id="IPR015424">
    <property type="entry name" value="PyrdxlP-dep_Trfase"/>
</dbReference>
<feature type="chain" id="PRO_5046419773" description="Aminotransferase class V domain-containing protein" evidence="3">
    <location>
        <begin position="29"/>
        <end position="356"/>
    </location>
</feature>
<name>A0ABR0VYX0_REHGL</name>
<dbReference type="InterPro" id="IPR015421">
    <property type="entry name" value="PyrdxlP-dep_Trfase_major"/>
</dbReference>
<keyword evidence="1" id="KW-0663">Pyridoxal phosphate</keyword>
<reference evidence="5 6" key="1">
    <citation type="journal article" date="2021" name="Comput. Struct. Biotechnol. J.">
        <title>De novo genome assembly of the potent medicinal plant Rehmannia glutinosa using nanopore technology.</title>
        <authorList>
            <person name="Ma L."/>
            <person name="Dong C."/>
            <person name="Song C."/>
            <person name="Wang X."/>
            <person name="Zheng X."/>
            <person name="Niu Y."/>
            <person name="Chen S."/>
            <person name="Feng W."/>
        </authorList>
    </citation>
    <scope>NUCLEOTIDE SEQUENCE [LARGE SCALE GENOMIC DNA]</scope>
    <source>
        <strain evidence="5">DH-2019</strain>
    </source>
</reference>
<organism evidence="5 6">
    <name type="scientific">Rehmannia glutinosa</name>
    <name type="common">Chinese foxglove</name>
    <dbReference type="NCBI Taxonomy" id="99300"/>
    <lineage>
        <taxon>Eukaryota</taxon>
        <taxon>Viridiplantae</taxon>
        <taxon>Streptophyta</taxon>
        <taxon>Embryophyta</taxon>
        <taxon>Tracheophyta</taxon>
        <taxon>Spermatophyta</taxon>
        <taxon>Magnoliopsida</taxon>
        <taxon>eudicotyledons</taxon>
        <taxon>Gunneridae</taxon>
        <taxon>Pentapetalae</taxon>
        <taxon>asterids</taxon>
        <taxon>lamiids</taxon>
        <taxon>Lamiales</taxon>
        <taxon>Orobanchaceae</taxon>
        <taxon>Rehmannieae</taxon>
        <taxon>Rehmannia</taxon>
    </lineage>
</organism>
<dbReference type="PANTHER" id="PTHR43092">
    <property type="entry name" value="L-CYSTEINE DESULFHYDRASE"/>
    <property type="match status" value="1"/>
</dbReference>
<evidence type="ECO:0000313" key="5">
    <source>
        <dbReference type="EMBL" id="KAK6139470.1"/>
    </source>
</evidence>
<keyword evidence="3" id="KW-0732">Signal</keyword>
<feature type="domain" description="Aminotransferase class V" evidence="4">
    <location>
        <begin position="131"/>
        <end position="315"/>
    </location>
</feature>
<feature type="region of interest" description="Disordered" evidence="2">
    <location>
        <begin position="54"/>
        <end position="78"/>
    </location>
</feature>
<evidence type="ECO:0000256" key="2">
    <source>
        <dbReference type="SAM" id="MobiDB-lite"/>
    </source>
</evidence>